<comment type="caution">
    <text evidence="2">The sequence shown here is derived from an EMBL/GenBank/DDBJ whole genome shotgun (WGS) entry which is preliminary data.</text>
</comment>
<dbReference type="OrthoDB" id="5325831at2"/>
<reference evidence="2" key="3">
    <citation type="submission" date="2018-04" db="EMBL/GenBank/DDBJ databases">
        <authorList>
            <person name="Sheh A."/>
            <person name="Shen Z."/>
            <person name="Mannion A.J."/>
            <person name="Fox J.G."/>
        </authorList>
    </citation>
    <scope>NUCLEOTIDE SEQUENCE</scope>
    <source>
        <strain evidence="2">MIT 97-6194</strain>
    </source>
</reference>
<accession>A0A347VNR0</accession>
<evidence type="ECO:0000313" key="2">
    <source>
        <dbReference type="EMBL" id="TLD92710.1"/>
    </source>
</evidence>
<name>A0A347VNR0_9HELI</name>
<protein>
    <submittedName>
        <fullName evidence="2">Uncharacterized protein</fullName>
    </submittedName>
</protein>
<dbReference type="EMBL" id="QBIU01000001">
    <property type="protein sequence ID" value="MWV70009.1"/>
    <property type="molecule type" value="Genomic_DNA"/>
</dbReference>
<reference evidence="1 4" key="4">
    <citation type="submission" date="2019-12" db="EMBL/GenBank/DDBJ databases">
        <title>Multi-Generational Helicobacter saguini Isolates.</title>
        <authorList>
            <person name="Mannion A."/>
            <person name="Shen Z."/>
            <person name="Fox J.G."/>
        </authorList>
    </citation>
    <scope>NUCLEOTIDE SEQUENCE [LARGE SCALE GENOMIC DNA]</scope>
    <source>
        <strain evidence="1">16-048</strain>
        <strain evidence="4">16-048 (F4)</strain>
    </source>
</reference>
<evidence type="ECO:0000313" key="3">
    <source>
        <dbReference type="Proteomes" id="UP000029714"/>
    </source>
</evidence>
<reference evidence="2 3" key="1">
    <citation type="journal article" date="2014" name="Genome Announc.">
        <title>Draft genome sequences of eight enterohepatic helicobacter species isolated from both laboratory and wild rodents.</title>
        <authorList>
            <person name="Sheh A."/>
            <person name="Shen Z."/>
            <person name="Fox J.G."/>
        </authorList>
    </citation>
    <scope>NUCLEOTIDE SEQUENCE [LARGE SCALE GENOMIC DNA]</scope>
    <source>
        <strain evidence="2 3">MIT 97-6194</strain>
    </source>
</reference>
<keyword evidence="3" id="KW-1185">Reference proteome</keyword>
<gene>
    <name evidence="1" type="ORF">DCO61_08360</name>
    <name evidence="2" type="ORF">LS64_009815</name>
</gene>
<dbReference type="EMBL" id="JRMP02000018">
    <property type="protein sequence ID" value="TLD92710.1"/>
    <property type="molecule type" value="Genomic_DNA"/>
</dbReference>
<evidence type="ECO:0000313" key="1">
    <source>
        <dbReference type="EMBL" id="MWV70009.1"/>
    </source>
</evidence>
<organism evidence="2 3">
    <name type="scientific">Helicobacter saguini</name>
    <dbReference type="NCBI Taxonomy" id="1548018"/>
    <lineage>
        <taxon>Bacteria</taxon>
        <taxon>Pseudomonadati</taxon>
        <taxon>Campylobacterota</taxon>
        <taxon>Epsilonproteobacteria</taxon>
        <taxon>Campylobacterales</taxon>
        <taxon>Helicobacteraceae</taxon>
        <taxon>Helicobacter</taxon>
    </lineage>
</organism>
<dbReference type="RefSeq" id="WP_034573513.1">
    <property type="nucleotide sequence ID" value="NZ_JRMP02000018.1"/>
</dbReference>
<sequence length="146" mass="17662">MNGNDKDLNDFFQLYSVFLTIDSVDSIIYGRNRELIQSFYNFYLRIINKENIIESRKKLRDECKRYMELKRDSRIDLKIPTIQDSKYINIIKNPNITESFKELSIAVATYRSWRDCLNNEQIKTIYIANLKDRQKYYFSVNKIIKF</sequence>
<proteinExistence type="predicted"/>
<dbReference type="AlphaFoldDB" id="A0A347VNR0"/>
<reference evidence="2 3" key="2">
    <citation type="journal article" date="2016" name="Infect. Immun.">
        <title>Helicobacter saguini, a Novel Helicobacter Isolated from Cotton-Top Tamarins with Ulcerative Colitis, Has Proinflammatory Properties and Induces Typhlocolitis and Dysplasia in Gnotobiotic IL-10-/- Mice.</title>
        <authorList>
            <person name="Shen Z."/>
            <person name="Mannion A."/>
            <person name="Whary M.T."/>
            <person name="Muthupalani S."/>
            <person name="Sheh A."/>
            <person name="Feng Y."/>
            <person name="Gong G."/>
            <person name="Vandamme P."/>
            <person name="Holcombe H.R."/>
            <person name="Paster B.J."/>
            <person name="Fox J.G."/>
        </authorList>
    </citation>
    <scope>NUCLEOTIDE SEQUENCE [LARGE SCALE GENOMIC DNA]</scope>
    <source>
        <strain evidence="2 3">MIT 97-6194</strain>
    </source>
</reference>
<dbReference type="STRING" id="1548018.LS64_12555"/>
<dbReference type="Proteomes" id="UP000029714">
    <property type="component" value="Unassembled WGS sequence"/>
</dbReference>
<evidence type="ECO:0000313" key="4">
    <source>
        <dbReference type="Proteomes" id="UP000477070"/>
    </source>
</evidence>
<dbReference type="Proteomes" id="UP000477070">
    <property type="component" value="Unassembled WGS sequence"/>
</dbReference>